<dbReference type="Gene3D" id="3.40.50.10320">
    <property type="entry name" value="LmbE-like"/>
    <property type="match status" value="1"/>
</dbReference>
<dbReference type="RefSeq" id="WP_260391242.1">
    <property type="nucleotide sequence ID" value="NZ_UYIV01000001.1"/>
</dbReference>
<protein>
    <recommendedName>
        <fullName evidence="3">Glucosamine-6-phosphate deaminase-like protein</fullName>
    </recommendedName>
</protein>
<sequence>MFIFTKKVVNLKIIKKKLRILYNKLSWHKDFFLLSAPYNRKSLFKVNTKDLQNVLILAPHSDDEWIGCSQIIKKSKKCTVYYFNFLGNNYNKDNEQIRLKEIENLCKIFKLNLVVSSSYDDYSDLKNLIHDNNFSHVFLPFPIDWHYEHLKVNLIFREVLNEKYNYKFKKLHYNISMALPCQNKILYSPLSKQELREKRNVFLKNYLSQHGTSIYRMNLQCRLNAKNTNHKALETYSSLDWNTWEKLLDFSEKNYHTKYKPLVHILDKIQKIRSQTNVIFHEFIQEEEKNKMLSSSI</sequence>
<dbReference type="SUPFAM" id="SSF102588">
    <property type="entry name" value="LmbE-like"/>
    <property type="match status" value="1"/>
</dbReference>
<reference evidence="1 2" key="1">
    <citation type="submission" date="2018-11" db="EMBL/GenBank/DDBJ databases">
        <authorList>
            <consortium name="Pathogen Informatics"/>
        </authorList>
    </citation>
    <scope>NUCLEOTIDE SEQUENCE [LARGE SCALE GENOMIC DNA]</scope>
    <source>
        <strain evidence="1 2">NCTC12929</strain>
    </source>
</reference>
<evidence type="ECO:0008006" key="3">
    <source>
        <dbReference type="Google" id="ProtNLM"/>
    </source>
</evidence>
<dbReference type="EMBL" id="UYIV01000001">
    <property type="protein sequence ID" value="VDH04595.1"/>
    <property type="molecule type" value="Genomic_DNA"/>
</dbReference>
<dbReference type="AlphaFoldDB" id="A0A7Z8YNZ1"/>
<gene>
    <name evidence="1" type="ORF">NCTC12929_01516</name>
</gene>
<dbReference type="Proteomes" id="UP000270205">
    <property type="component" value="Unassembled WGS sequence"/>
</dbReference>
<evidence type="ECO:0000313" key="2">
    <source>
        <dbReference type="Proteomes" id="UP000270205"/>
    </source>
</evidence>
<proteinExistence type="predicted"/>
<evidence type="ECO:0000313" key="1">
    <source>
        <dbReference type="EMBL" id="VDH04595.1"/>
    </source>
</evidence>
<organism evidence="1 2">
    <name type="scientific">Bergeyella zoohelcum</name>
    <dbReference type="NCBI Taxonomy" id="1015"/>
    <lineage>
        <taxon>Bacteria</taxon>
        <taxon>Pseudomonadati</taxon>
        <taxon>Bacteroidota</taxon>
        <taxon>Flavobacteriia</taxon>
        <taxon>Flavobacteriales</taxon>
        <taxon>Weeksellaceae</taxon>
        <taxon>Bergeyella</taxon>
    </lineage>
</organism>
<comment type="caution">
    <text evidence="1">The sequence shown here is derived from an EMBL/GenBank/DDBJ whole genome shotgun (WGS) entry which is preliminary data.</text>
</comment>
<dbReference type="InterPro" id="IPR024078">
    <property type="entry name" value="LmbE-like_dom_sf"/>
</dbReference>
<accession>A0A7Z8YNZ1</accession>
<name>A0A7Z8YNZ1_9FLAO</name>